<dbReference type="AlphaFoldDB" id="A0A8B8A1B3"/>
<evidence type="ECO:0000256" key="1">
    <source>
        <dbReference type="SAM" id="MobiDB-lite"/>
    </source>
</evidence>
<gene>
    <name evidence="3" type="primary">LOC110990447</name>
</gene>
<dbReference type="Proteomes" id="UP000694845">
    <property type="component" value="Unplaced"/>
</dbReference>
<organism evidence="2 3">
    <name type="scientific">Acanthaster planci</name>
    <name type="common">Crown-of-thorns starfish</name>
    <dbReference type="NCBI Taxonomy" id="133434"/>
    <lineage>
        <taxon>Eukaryota</taxon>
        <taxon>Metazoa</taxon>
        <taxon>Echinodermata</taxon>
        <taxon>Eleutherozoa</taxon>
        <taxon>Asterozoa</taxon>
        <taxon>Asteroidea</taxon>
        <taxon>Valvatacea</taxon>
        <taxon>Valvatida</taxon>
        <taxon>Acanthasteridae</taxon>
        <taxon>Acanthaster</taxon>
    </lineage>
</organism>
<accession>A0A8B8A1B3</accession>
<dbReference type="KEGG" id="aplc:110990447"/>
<keyword evidence="2" id="KW-1185">Reference proteome</keyword>
<dbReference type="PANTHER" id="PTHR10773:SF19">
    <property type="match status" value="1"/>
</dbReference>
<reference evidence="3" key="1">
    <citation type="submission" date="2025-08" db="UniProtKB">
        <authorList>
            <consortium name="RefSeq"/>
        </authorList>
    </citation>
    <scope>IDENTIFICATION</scope>
</reference>
<dbReference type="GeneID" id="110990447"/>
<proteinExistence type="predicted"/>
<feature type="region of interest" description="Disordered" evidence="1">
    <location>
        <begin position="253"/>
        <end position="280"/>
    </location>
</feature>
<sequence length="391" mass="43684">MHIKVLRSYTFKLQQSTDVLVKWEDGTKNIVKVKDIRSNTSHPLSKGTSILMWWAAETGTVVDYGPGSQNVKSDSDDEDDVPLSKLVHSVPEPASPTQVGLHINQCETFFCNEEVWAACTSCLCLLCFKHFEESSPCHLHNQFALPSQVSIPNPTETELNQEATVEKSFDEHLDYVIHNLDDIPLNRLLNTATESSVSEEVPEVSEHEEVCTSDELIVTPGEHPEPVPESSACWVNEKETSMTVELIATPEEHPVPIPESSACEAEPHSTNTQTAHPQPEDYVVEGSQPEEAVPDKTVKKLSKHKTAKKGRNLGLQYTSMTSDKDIPARRGLKPSCKGDYCNLMGFHCKYFTATRRNKIQDAYFDTGELHKQRTFIVSHVKHSYPQKPSGS</sequence>
<dbReference type="RefSeq" id="XP_022111147.1">
    <property type="nucleotide sequence ID" value="XM_022255455.1"/>
</dbReference>
<evidence type="ECO:0000313" key="3">
    <source>
        <dbReference type="RefSeq" id="XP_022111147.1"/>
    </source>
</evidence>
<dbReference type="PANTHER" id="PTHR10773">
    <property type="entry name" value="DNA-DIRECTED RNA POLYMERASES I, II, AND III SUBUNIT RPABC2"/>
    <property type="match status" value="1"/>
</dbReference>
<evidence type="ECO:0000313" key="2">
    <source>
        <dbReference type="Proteomes" id="UP000694845"/>
    </source>
</evidence>
<dbReference type="OrthoDB" id="6773618at2759"/>
<protein>
    <submittedName>
        <fullName evidence="3">Uncharacterized protein LOC110990447</fullName>
    </submittedName>
</protein>
<name>A0A8B8A1B3_ACAPL</name>